<sequence length="278" mass="30336">MALHRRPLPSRSWRRLCRAGVGRPHRVDGARPVTFDPVQTLGLPERALVGERLTKKLLLDMAAETASDRKLITNAIASATVEAVLTPATTGIAEHREPGRRVQDVAVISLVLAGQVSAKDQARALDLVHRSMPRPVIVLLKAPDDGVAISAALTRLSQTDDSRSVVEASIAGDLASLPEGSLNIGQLVRTDLWAYYQDLAKAIATDGIGSPDLDAEHAIAERRRLDSLEADLATITRQAQKEKSLPKRIDLNTRAKTLRAEIEDVRGLLYAHHQQQHR</sequence>
<feature type="coiled-coil region" evidence="1">
    <location>
        <begin position="218"/>
        <end position="245"/>
    </location>
</feature>
<dbReference type="AlphaFoldDB" id="A0A6N7ZF47"/>
<dbReference type="EMBL" id="WMKA01000005">
    <property type="protein sequence ID" value="MTG88043.1"/>
    <property type="molecule type" value="Genomic_DNA"/>
</dbReference>
<gene>
    <name evidence="2" type="ORF">GJV82_03590</name>
</gene>
<reference evidence="2 3" key="1">
    <citation type="submission" date="2019-11" db="EMBL/GenBank/DDBJ databases">
        <title>Cellulosimicrobium composti sp. nov. isolated from a compost.</title>
        <authorList>
            <person name="Yang Y."/>
        </authorList>
    </citation>
    <scope>NUCLEOTIDE SEQUENCE [LARGE SCALE GENOMIC DNA]</scope>
    <source>
        <strain evidence="2 3">BIT-GX5</strain>
    </source>
</reference>
<evidence type="ECO:0000313" key="2">
    <source>
        <dbReference type="EMBL" id="MTG88043.1"/>
    </source>
</evidence>
<comment type="caution">
    <text evidence="2">The sequence shown here is derived from an EMBL/GenBank/DDBJ whole genome shotgun (WGS) entry which is preliminary data.</text>
</comment>
<organism evidence="2 3">
    <name type="scientific">Cellulosimicrobium composti</name>
    <dbReference type="NCBI Taxonomy" id="2672572"/>
    <lineage>
        <taxon>Bacteria</taxon>
        <taxon>Bacillati</taxon>
        <taxon>Actinomycetota</taxon>
        <taxon>Actinomycetes</taxon>
        <taxon>Micrococcales</taxon>
        <taxon>Promicromonosporaceae</taxon>
        <taxon>Cellulosimicrobium</taxon>
    </lineage>
</organism>
<evidence type="ECO:0000313" key="3">
    <source>
        <dbReference type="Proteomes" id="UP000440668"/>
    </source>
</evidence>
<name>A0A6N7ZF47_9MICO</name>
<dbReference type="Pfam" id="PF14335">
    <property type="entry name" value="DUF4391"/>
    <property type="match status" value="1"/>
</dbReference>
<dbReference type="Proteomes" id="UP000440668">
    <property type="component" value="Unassembled WGS sequence"/>
</dbReference>
<protein>
    <submittedName>
        <fullName evidence="2">DUF4391 family protein</fullName>
    </submittedName>
</protein>
<proteinExistence type="predicted"/>
<accession>A0A6N7ZF47</accession>
<keyword evidence="1" id="KW-0175">Coiled coil</keyword>
<evidence type="ECO:0000256" key="1">
    <source>
        <dbReference type="SAM" id="Coils"/>
    </source>
</evidence>
<dbReference type="InterPro" id="IPR025503">
    <property type="entry name" value="DUF4391"/>
</dbReference>